<proteinExistence type="predicted"/>
<evidence type="ECO:0000313" key="2">
    <source>
        <dbReference type="EMBL" id="CCG47169.1"/>
    </source>
</evidence>
<organism evidence="2 3">
    <name type="scientific">Halobacillus halophilus (strain ATCC 35676 / DSM 2266 / JCM 20832 / KCTC 3685 / LMG 17431 / NBRC 102448 / NCIMB 2269)</name>
    <name type="common">Sporosarcina halophila</name>
    <dbReference type="NCBI Taxonomy" id="866895"/>
    <lineage>
        <taxon>Bacteria</taxon>
        <taxon>Bacillati</taxon>
        <taxon>Bacillota</taxon>
        <taxon>Bacilli</taxon>
        <taxon>Bacillales</taxon>
        <taxon>Bacillaceae</taxon>
        <taxon>Halobacillus</taxon>
    </lineage>
</organism>
<gene>
    <name evidence="2" type="ordered locus">HBHAL_4831</name>
</gene>
<keyword evidence="1" id="KW-0732">Signal</keyword>
<sequence>MKKLIAFIAVVGLAVSIVAPLNHDSAVETHPRPNSFEYVS</sequence>
<evidence type="ECO:0008006" key="4">
    <source>
        <dbReference type="Google" id="ProtNLM"/>
    </source>
</evidence>
<evidence type="ECO:0000313" key="3">
    <source>
        <dbReference type="Proteomes" id="UP000007397"/>
    </source>
</evidence>
<name>I0JSP7_HALH3</name>
<keyword evidence="3" id="KW-1185">Reference proteome</keyword>
<accession>I0JSP7</accession>
<dbReference type="EMBL" id="HE717023">
    <property type="protein sequence ID" value="CCG47169.1"/>
    <property type="molecule type" value="Genomic_DNA"/>
</dbReference>
<feature type="signal peptide" evidence="1">
    <location>
        <begin position="1"/>
        <end position="19"/>
    </location>
</feature>
<feature type="chain" id="PRO_5039250669" description="Secreted protein" evidence="1">
    <location>
        <begin position="20"/>
        <end position="40"/>
    </location>
</feature>
<evidence type="ECO:0000256" key="1">
    <source>
        <dbReference type="SAM" id="SignalP"/>
    </source>
</evidence>
<dbReference type="STRING" id="866895.HBHAL_4831"/>
<protein>
    <recommendedName>
        <fullName evidence="4">Secreted protein</fullName>
    </recommendedName>
</protein>
<dbReference type="KEGG" id="hhd:HBHAL_4831"/>
<dbReference type="AlphaFoldDB" id="I0JSP7"/>
<reference evidence="2 3" key="1">
    <citation type="journal article" date="2013" name="Environ. Microbiol.">
        <title>Chloride and organic osmolytes: a hybrid strategy to cope with elevated salinities by the moderately halophilic, chloride-dependent bacterium Halobacillus halophilus.</title>
        <authorList>
            <person name="Saum S.H."/>
            <person name="Pfeiffer F."/>
            <person name="Palm P."/>
            <person name="Rampp M."/>
            <person name="Schuster S.C."/>
            <person name="Muller V."/>
            <person name="Oesterhelt D."/>
        </authorList>
    </citation>
    <scope>NUCLEOTIDE SEQUENCE [LARGE SCALE GENOMIC DNA]</scope>
    <source>
        <strain evidence="3">ATCC 35676 / DSM 2266 / JCM 20832 / KCTC 3685 / LMG 17431 / NBRC 102448 / NCIMB 2269</strain>
    </source>
</reference>
<dbReference type="HOGENOM" id="CLU_3290531_0_0_9"/>
<dbReference type="PATRIC" id="fig|866895.3.peg.3869"/>
<dbReference type="Proteomes" id="UP000007397">
    <property type="component" value="Chromosome"/>
</dbReference>
<dbReference type="RefSeq" id="WP_014645053.1">
    <property type="nucleotide sequence ID" value="NC_017668.1"/>
</dbReference>